<protein>
    <submittedName>
        <fullName evidence="1">Uncharacterized protein</fullName>
    </submittedName>
</protein>
<dbReference type="EMBL" id="AP025943">
    <property type="protein sequence ID" value="BDL44369.1"/>
    <property type="molecule type" value="Genomic_DNA"/>
</dbReference>
<dbReference type="Proteomes" id="UP001062263">
    <property type="component" value="Chromosome"/>
</dbReference>
<accession>A0ABN6QID9</accession>
<keyword evidence="2" id="KW-1185">Reference proteome</keyword>
<dbReference type="RefSeq" id="WP_215434753.1">
    <property type="nucleotide sequence ID" value="NZ_AP025943.1"/>
</dbReference>
<proteinExistence type="predicted"/>
<gene>
    <name evidence="1" type="ORF">Abiwalacus_19430</name>
</gene>
<evidence type="ECO:0000313" key="2">
    <source>
        <dbReference type="Proteomes" id="UP001062263"/>
    </source>
</evidence>
<reference evidence="1" key="1">
    <citation type="submission" date="2022-06" db="EMBL/GenBank/DDBJ databases">
        <title>Akkermansia biwalacus sp. nov., an anaerobic mucin-degrading bacterium isolated from human intestine.</title>
        <authorList>
            <person name="Kobayashi Y."/>
            <person name="Inoue S."/>
            <person name="Kawahara T."/>
            <person name="Kohda N."/>
        </authorList>
    </citation>
    <scope>NUCLEOTIDE SEQUENCE</scope>
    <source>
        <strain evidence="1">WON2089</strain>
    </source>
</reference>
<evidence type="ECO:0000313" key="1">
    <source>
        <dbReference type="EMBL" id="BDL44369.1"/>
    </source>
</evidence>
<name>A0ABN6QID9_9BACT</name>
<organism evidence="1 2">
    <name type="scientific">Akkermansia biwaensis</name>
    <dbReference type="NCBI Taxonomy" id="2946555"/>
    <lineage>
        <taxon>Bacteria</taxon>
        <taxon>Pseudomonadati</taxon>
        <taxon>Verrucomicrobiota</taxon>
        <taxon>Verrucomicrobiia</taxon>
        <taxon>Verrucomicrobiales</taxon>
        <taxon>Akkermansiaceae</taxon>
        <taxon>Akkermansia</taxon>
    </lineage>
</organism>
<sequence length="57" mass="6544">MNNSFNINAMNTAYPFIPMYPNGQPQGDFYVNGLTAPVLIPKRQASDTTRHEWFGYF</sequence>